<comment type="caution">
    <text evidence="2">The sequence shown here is derived from an EMBL/GenBank/DDBJ whole genome shotgun (WGS) entry which is preliminary data.</text>
</comment>
<evidence type="ECO:0008006" key="4">
    <source>
        <dbReference type="Google" id="ProtNLM"/>
    </source>
</evidence>
<dbReference type="InterPro" id="IPR051200">
    <property type="entry name" value="Host-pathogen_enzymatic-act"/>
</dbReference>
<dbReference type="EMBL" id="BAAADD010000011">
    <property type="protein sequence ID" value="GAA0584336.1"/>
    <property type="molecule type" value="Genomic_DNA"/>
</dbReference>
<gene>
    <name evidence="2" type="ORF">GCM10008942_36550</name>
</gene>
<feature type="signal peptide" evidence="1">
    <location>
        <begin position="1"/>
        <end position="20"/>
    </location>
</feature>
<protein>
    <recommendedName>
        <fullName evidence="4">YVTN family beta-propeller domain-containing protein</fullName>
    </recommendedName>
</protein>
<organism evidence="2 3">
    <name type="scientific">Rhizomicrobium electricum</name>
    <dbReference type="NCBI Taxonomy" id="480070"/>
    <lineage>
        <taxon>Bacteria</taxon>
        <taxon>Pseudomonadati</taxon>
        <taxon>Pseudomonadota</taxon>
        <taxon>Alphaproteobacteria</taxon>
        <taxon>Micropepsales</taxon>
        <taxon>Micropepsaceae</taxon>
        <taxon>Rhizomicrobium</taxon>
    </lineage>
</organism>
<name>A0ABN1F7E3_9PROT</name>
<dbReference type="PANTHER" id="PTHR47197:SF3">
    <property type="entry name" value="DIHYDRO-HEME D1 DEHYDROGENASE"/>
    <property type="match status" value="1"/>
</dbReference>
<dbReference type="RefSeq" id="WP_166929022.1">
    <property type="nucleotide sequence ID" value="NZ_BAAADD010000011.1"/>
</dbReference>
<dbReference type="SUPFAM" id="SSF51004">
    <property type="entry name" value="C-terminal (heme d1) domain of cytochrome cd1-nitrite reductase"/>
    <property type="match status" value="1"/>
</dbReference>
<proteinExistence type="predicted"/>
<keyword evidence="3" id="KW-1185">Reference proteome</keyword>
<evidence type="ECO:0000313" key="3">
    <source>
        <dbReference type="Proteomes" id="UP001499951"/>
    </source>
</evidence>
<evidence type="ECO:0000256" key="1">
    <source>
        <dbReference type="SAM" id="SignalP"/>
    </source>
</evidence>
<reference evidence="2 3" key="1">
    <citation type="journal article" date="2019" name="Int. J. Syst. Evol. Microbiol.">
        <title>The Global Catalogue of Microorganisms (GCM) 10K type strain sequencing project: providing services to taxonomists for standard genome sequencing and annotation.</title>
        <authorList>
            <consortium name="The Broad Institute Genomics Platform"/>
            <consortium name="The Broad Institute Genome Sequencing Center for Infectious Disease"/>
            <person name="Wu L."/>
            <person name="Ma J."/>
        </authorList>
    </citation>
    <scope>NUCLEOTIDE SEQUENCE [LARGE SCALE GENOMIC DNA]</scope>
    <source>
        <strain evidence="2 3">JCM 15089</strain>
    </source>
</reference>
<evidence type="ECO:0000313" key="2">
    <source>
        <dbReference type="EMBL" id="GAA0584336.1"/>
    </source>
</evidence>
<keyword evidence="1" id="KW-0732">Signal</keyword>
<dbReference type="PANTHER" id="PTHR47197">
    <property type="entry name" value="PROTEIN NIRF"/>
    <property type="match status" value="1"/>
</dbReference>
<feature type="chain" id="PRO_5046765167" description="YVTN family beta-propeller domain-containing protein" evidence="1">
    <location>
        <begin position="21"/>
        <end position="340"/>
    </location>
</feature>
<accession>A0ABN1F7E3</accession>
<dbReference type="Gene3D" id="2.130.10.10">
    <property type="entry name" value="YVTN repeat-like/Quinoprotein amine dehydrogenase"/>
    <property type="match status" value="1"/>
</dbReference>
<dbReference type="Proteomes" id="UP001499951">
    <property type="component" value="Unassembled WGS sequence"/>
</dbReference>
<sequence>MKKLLTVFALAVTTSLLVSAAVAGPLYRLIKTVPLGAPDRWDYVVYESGRVYVAHGDRVTVLDGQSGARIGEVEGLPGGPHGIAVVDGKGYTDDGKAGTAVVFDLNTFKPLKTLKAEPDADGIVYDQTSRHVFVIDGDSGKLTVIAPKSDTVVATIDAGGGLEFGVSGENGKFYVDGAEKNELVRIDTATNTVDAHWALAGCLKPHGLAIDRSNHRLFASCANKVMAIVNADTGAMVASLPIGEGTDFAVFDPVRHRAFSSNRDGSLSVIAETSGDKFEALTPIKTPIGARTMAIDPQSGRLFLVTGEYAVNEAVPASDVRHRYTVKPGSAKLLIFAPAK</sequence>
<dbReference type="InterPro" id="IPR011048">
    <property type="entry name" value="Haem_d1_sf"/>
</dbReference>
<dbReference type="InterPro" id="IPR015943">
    <property type="entry name" value="WD40/YVTN_repeat-like_dom_sf"/>
</dbReference>